<accession>A0AAV9R1C3</accession>
<evidence type="ECO:0000313" key="2">
    <source>
        <dbReference type="EMBL" id="KAK5603464.1"/>
    </source>
</evidence>
<feature type="compositionally biased region" description="Polar residues" evidence="1">
    <location>
        <begin position="117"/>
        <end position="133"/>
    </location>
</feature>
<dbReference type="AlphaFoldDB" id="A0AAV9R1C3"/>
<proteinExistence type="predicted"/>
<evidence type="ECO:0000256" key="1">
    <source>
        <dbReference type="SAM" id="MobiDB-lite"/>
    </source>
</evidence>
<reference evidence="2 3" key="1">
    <citation type="submission" date="2021-06" db="EMBL/GenBank/DDBJ databases">
        <authorList>
            <person name="Palmer J.M."/>
        </authorList>
    </citation>
    <scope>NUCLEOTIDE SEQUENCE [LARGE SCALE GENOMIC DNA]</scope>
    <source>
        <strain evidence="2 3">MEX-2019</strain>
        <tissue evidence="2">Muscle</tissue>
    </source>
</reference>
<evidence type="ECO:0000313" key="3">
    <source>
        <dbReference type="Proteomes" id="UP001311232"/>
    </source>
</evidence>
<name>A0AAV9R1C3_9TELE</name>
<organism evidence="2 3">
    <name type="scientific">Crenichthys baileyi</name>
    <name type="common">White River springfish</name>
    <dbReference type="NCBI Taxonomy" id="28760"/>
    <lineage>
        <taxon>Eukaryota</taxon>
        <taxon>Metazoa</taxon>
        <taxon>Chordata</taxon>
        <taxon>Craniata</taxon>
        <taxon>Vertebrata</taxon>
        <taxon>Euteleostomi</taxon>
        <taxon>Actinopterygii</taxon>
        <taxon>Neopterygii</taxon>
        <taxon>Teleostei</taxon>
        <taxon>Neoteleostei</taxon>
        <taxon>Acanthomorphata</taxon>
        <taxon>Ovalentaria</taxon>
        <taxon>Atherinomorphae</taxon>
        <taxon>Cyprinodontiformes</taxon>
        <taxon>Goodeidae</taxon>
        <taxon>Crenichthys</taxon>
    </lineage>
</organism>
<dbReference type="Proteomes" id="UP001311232">
    <property type="component" value="Unassembled WGS sequence"/>
</dbReference>
<feature type="region of interest" description="Disordered" evidence="1">
    <location>
        <begin position="108"/>
        <end position="133"/>
    </location>
</feature>
<sequence>MPDPDVLRVAEVYQDFAADLAPLITTWPSVLMSPLVDSAFWKVQKAVPYCFHHIHYQSAELSFATWMPLSTAIALDNYHLEPTSVQFVCTHQQQLELGVSRDNAVEQVPTKFESATREQSTTADGHNVRQTPK</sequence>
<dbReference type="EMBL" id="JAHHUM010002457">
    <property type="protein sequence ID" value="KAK5603464.1"/>
    <property type="molecule type" value="Genomic_DNA"/>
</dbReference>
<gene>
    <name evidence="2" type="ORF">CRENBAI_006831</name>
</gene>
<protein>
    <submittedName>
        <fullName evidence="2">Uncharacterized protein</fullName>
    </submittedName>
</protein>
<comment type="caution">
    <text evidence="2">The sequence shown here is derived from an EMBL/GenBank/DDBJ whole genome shotgun (WGS) entry which is preliminary data.</text>
</comment>
<keyword evidence="3" id="KW-1185">Reference proteome</keyword>